<keyword evidence="1" id="KW-0732">Signal</keyword>
<evidence type="ECO:0000256" key="1">
    <source>
        <dbReference type="SAM" id="SignalP"/>
    </source>
</evidence>
<feature type="signal peptide" evidence="1">
    <location>
        <begin position="1"/>
        <end position="30"/>
    </location>
</feature>
<dbReference type="GO" id="GO:0016301">
    <property type="term" value="F:kinase activity"/>
    <property type="evidence" value="ECO:0007669"/>
    <property type="project" value="UniProtKB-KW"/>
</dbReference>
<feature type="non-terminal residue" evidence="2">
    <location>
        <position position="1"/>
    </location>
</feature>
<protein>
    <submittedName>
        <fullName evidence="2">Protein kinase MCK1</fullName>
    </submittedName>
</protein>
<sequence>PMNKMPLHELLLLSVSTNVCFLLLSPHVHHASIEVHPPAHPSTCQQTAADATSFDMDERRIVGWIIGVVGEIELEKRLLVKALIWPFSADDDNNNHSQEWRQMGKREHRRLFKEAYTQLLSAIKTQISEDKLEQKAR</sequence>
<feature type="non-terminal residue" evidence="2">
    <location>
        <position position="137"/>
    </location>
</feature>
<comment type="caution">
    <text evidence="2">The sequence shown here is derived from an EMBL/GenBank/DDBJ whole genome shotgun (WGS) entry which is preliminary data.</text>
</comment>
<dbReference type="AlphaFoldDB" id="A0AAD9B4Y1"/>
<feature type="chain" id="PRO_5042261629" evidence="1">
    <location>
        <begin position="31"/>
        <end position="137"/>
    </location>
</feature>
<organism evidence="2 3">
    <name type="scientific">Dissostichus eleginoides</name>
    <name type="common">Patagonian toothfish</name>
    <name type="synonym">Dissostichus amissus</name>
    <dbReference type="NCBI Taxonomy" id="100907"/>
    <lineage>
        <taxon>Eukaryota</taxon>
        <taxon>Metazoa</taxon>
        <taxon>Chordata</taxon>
        <taxon>Craniata</taxon>
        <taxon>Vertebrata</taxon>
        <taxon>Euteleostomi</taxon>
        <taxon>Actinopterygii</taxon>
        <taxon>Neopterygii</taxon>
        <taxon>Teleostei</taxon>
        <taxon>Neoteleostei</taxon>
        <taxon>Acanthomorphata</taxon>
        <taxon>Eupercaria</taxon>
        <taxon>Perciformes</taxon>
        <taxon>Notothenioidei</taxon>
        <taxon>Nototheniidae</taxon>
        <taxon>Dissostichus</taxon>
    </lineage>
</organism>
<name>A0AAD9B4Y1_DISEL</name>
<keyword evidence="2" id="KW-0808">Transferase</keyword>
<accession>A0AAD9B4Y1</accession>
<evidence type="ECO:0000313" key="2">
    <source>
        <dbReference type="EMBL" id="KAK1876821.1"/>
    </source>
</evidence>
<evidence type="ECO:0000313" key="3">
    <source>
        <dbReference type="Proteomes" id="UP001228049"/>
    </source>
</evidence>
<proteinExistence type="predicted"/>
<dbReference type="Proteomes" id="UP001228049">
    <property type="component" value="Unassembled WGS sequence"/>
</dbReference>
<gene>
    <name evidence="2" type="ORF">KUDE01_002142</name>
</gene>
<reference evidence="2" key="1">
    <citation type="submission" date="2023-04" db="EMBL/GenBank/DDBJ databases">
        <title>Chromosome-level genome of Chaenocephalus aceratus.</title>
        <authorList>
            <person name="Park H."/>
        </authorList>
    </citation>
    <scope>NUCLEOTIDE SEQUENCE</scope>
    <source>
        <strain evidence="2">DE</strain>
        <tissue evidence="2">Muscle</tissue>
    </source>
</reference>
<keyword evidence="3" id="KW-1185">Reference proteome</keyword>
<dbReference type="EMBL" id="JASDAP010000028">
    <property type="protein sequence ID" value="KAK1876821.1"/>
    <property type="molecule type" value="Genomic_DNA"/>
</dbReference>
<keyword evidence="2" id="KW-0418">Kinase</keyword>